<dbReference type="SUPFAM" id="SSF46785">
    <property type="entry name" value="Winged helix' DNA-binding domain"/>
    <property type="match status" value="1"/>
</dbReference>
<dbReference type="PRINTS" id="PR00778">
    <property type="entry name" value="HTHARSR"/>
</dbReference>
<organism evidence="2 3">
    <name type="scientific">Maritalea myrionectae</name>
    <dbReference type="NCBI Taxonomy" id="454601"/>
    <lineage>
        <taxon>Bacteria</taxon>
        <taxon>Pseudomonadati</taxon>
        <taxon>Pseudomonadota</taxon>
        <taxon>Alphaproteobacteria</taxon>
        <taxon>Hyphomicrobiales</taxon>
        <taxon>Devosiaceae</taxon>
        <taxon>Maritalea</taxon>
    </lineage>
</organism>
<dbReference type="PANTHER" id="PTHR38600">
    <property type="entry name" value="TRANSCRIPTIONAL REGULATORY PROTEIN"/>
    <property type="match status" value="1"/>
</dbReference>
<evidence type="ECO:0000313" key="2">
    <source>
        <dbReference type="EMBL" id="AVX05834.1"/>
    </source>
</evidence>
<dbReference type="AlphaFoldDB" id="A0A2R4MIT3"/>
<gene>
    <name evidence="2" type="ORF">MXMO3_03329</name>
</gene>
<keyword evidence="3" id="KW-1185">Reference proteome</keyword>
<dbReference type="CDD" id="cd00090">
    <property type="entry name" value="HTH_ARSR"/>
    <property type="match status" value="1"/>
</dbReference>
<proteinExistence type="predicted"/>
<dbReference type="InterPro" id="IPR011991">
    <property type="entry name" value="ArsR-like_HTH"/>
</dbReference>
<dbReference type="InterPro" id="IPR036390">
    <property type="entry name" value="WH_DNA-bd_sf"/>
</dbReference>
<dbReference type="PANTHER" id="PTHR38600:SF2">
    <property type="entry name" value="SLL0088 PROTEIN"/>
    <property type="match status" value="1"/>
</dbReference>
<dbReference type="SMART" id="SM00418">
    <property type="entry name" value="HTH_ARSR"/>
    <property type="match status" value="1"/>
</dbReference>
<protein>
    <submittedName>
        <fullName evidence="2">HTH-type transcriptional regulator</fullName>
    </submittedName>
</protein>
<accession>A0A2R4MIT3</accession>
<name>A0A2R4MIT3_9HYPH</name>
<dbReference type="KEGG" id="mmyr:MXMO3_03329"/>
<sequence length="110" mass="12778">MPKYENAIDGYFQALADPTRRAVVDRLTEGPASVKELASPFKMALPSFMQHLDILESNELIVTKKEGRRRICTINQAAFDQMMDWMQDRRALMKKRLDALENYLDNEQLN</sequence>
<dbReference type="GO" id="GO:0003700">
    <property type="term" value="F:DNA-binding transcription factor activity"/>
    <property type="evidence" value="ECO:0007669"/>
    <property type="project" value="InterPro"/>
</dbReference>
<dbReference type="RefSeq" id="WP_117396600.1">
    <property type="nucleotide sequence ID" value="NZ_CP021330.1"/>
</dbReference>
<dbReference type="Gene3D" id="1.10.10.10">
    <property type="entry name" value="Winged helix-like DNA-binding domain superfamily/Winged helix DNA-binding domain"/>
    <property type="match status" value="1"/>
</dbReference>
<dbReference type="PROSITE" id="PS50987">
    <property type="entry name" value="HTH_ARSR_2"/>
    <property type="match status" value="1"/>
</dbReference>
<evidence type="ECO:0000313" key="3">
    <source>
        <dbReference type="Proteomes" id="UP000258927"/>
    </source>
</evidence>
<dbReference type="InterPro" id="IPR001845">
    <property type="entry name" value="HTH_ArsR_DNA-bd_dom"/>
</dbReference>
<dbReference type="Pfam" id="PF12840">
    <property type="entry name" value="HTH_20"/>
    <property type="match status" value="1"/>
</dbReference>
<evidence type="ECO:0000259" key="1">
    <source>
        <dbReference type="PROSITE" id="PS50987"/>
    </source>
</evidence>
<dbReference type="EMBL" id="CP021330">
    <property type="protein sequence ID" value="AVX05834.1"/>
    <property type="molecule type" value="Genomic_DNA"/>
</dbReference>
<feature type="domain" description="HTH arsR-type" evidence="1">
    <location>
        <begin position="1"/>
        <end position="94"/>
    </location>
</feature>
<dbReference type="Proteomes" id="UP000258927">
    <property type="component" value="Chromosome"/>
</dbReference>
<dbReference type="NCBIfam" id="NF033788">
    <property type="entry name" value="HTH_metalloreg"/>
    <property type="match status" value="1"/>
</dbReference>
<reference evidence="2 3" key="1">
    <citation type="submission" date="2017-05" db="EMBL/GenBank/DDBJ databases">
        <title>Genome Analysis of Maritalea myrionectae HL2708#5.</title>
        <authorList>
            <consortium name="Cotde Inc.-PKNU"/>
            <person name="Jang D."/>
            <person name="Oh H.-M."/>
        </authorList>
    </citation>
    <scope>NUCLEOTIDE SEQUENCE [LARGE SCALE GENOMIC DNA]</scope>
    <source>
        <strain evidence="2 3">HL2708#5</strain>
    </source>
</reference>
<dbReference type="InterPro" id="IPR036388">
    <property type="entry name" value="WH-like_DNA-bd_sf"/>
</dbReference>
<dbReference type="STRING" id="1122213.GCA_000423365_01091"/>